<reference evidence="2 3" key="1">
    <citation type="journal article" date="2019" name="Nat. Ecol. Evol.">
        <title>Megaphylogeny resolves global patterns of mushroom evolution.</title>
        <authorList>
            <person name="Varga T."/>
            <person name="Krizsan K."/>
            <person name="Foldi C."/>
            <person name="Dima B."/>
            <person name="Sanchez-Garcia M."/>
            <person name="Sanchez-Ramirez S."/>
            <person name="Szollosi G.J."/>
            <person name="Szarkandi J.G."/>
            <person name="Papp V."/>
            <person name="Albert L."/>
            <person name="Andreopoulos W."/>
            <person name="Angelini C."/>
            <person name="Antonin V."/>
            <person name="Barry K.W."/>
            <person name="Bougher N.L."/>
            <person name="Buchanan P."/>
            <person name="Buyck B."/>
            <person name="Bense V."/>
            <person name="Catcheside P."/>
            <person name="Chovatia M."/>
            <person name="Cooper J."/>
            <person name="Damon W."/>
            <person name="Desjardin D."/>
            <person name="Finy P."/>
            <person name="Geml J."/>
            <person name="Haridas S."/>
            <person name="Hughes K."/>
            <person name="Justo A."/>
            <person name="Karasinski D."/>
            <person name="Kautmanova I."/>
            <person name="Kiss B."/>
            <person name="Kocsube S."/>
            <person name="Kotiranta H."/>
            <person name="LaButti K.M."/>
            <person name="Lechner B.E."/>
            <person name="Liimatainen K."/>
            <person name="Lipzen A."/>
            <person name="Lukacs Z."/>
            <person name="Mihaltcheva S."/>
            <person name="Morgado L.N."/>
            <person name="Niskanen T."/>
            <person name="Noordeloos M.E."/>
            <person name="Ohm R.A."/>
            <person name="Ortiz-Santana B."/>
            <person name="Ovrebo C."/>
            <person name="Racz N."/>
            <person name="Riley R."/>
            <person name="Savchenko A."/>
            <person name="Shiryaev A."/>
            <person name="Soop K."/>
            <person name="Spirin V."/>
            <person name="Szebenyi C."/>
            <person name="Tomsovsky M."/>
            <person name="Tulloss R.E."/>
            <person name="Uehling J."/>
            <person name="Grigoriev I.V."/>
            <person name="Vagvolgyi C."/>
            <person name="Papp T."/>
            <person name="Martin F.M."/>
            <person name="Miettinen O."/>
            <person name="Hibbett D.S."/>
            <person name="Nagy L.G."/>
        </authorList>
    </citation>
    <scope>NUCLEOTIDE SEQUENCE [LARGE SCALE GENOMIC DNA]</scope>
    <source>
        <strain evidence="2 3">OMC1185</strain>
    </source>
</reference>
<proteinExistence type="predicted"/>
<keyword evidence="3" id="KW-1185">Reference proteome</keyword>
<feature type="region of interest" description="Disordered" evidence="1">
    <location>
        <begin position="1"/>
        <end position="52"/>
    </location>
</feature>
<dbReference type="EMBL" id="ML213503">
    <property type="protein sequence ID" value="TFK56496.1"/>
    <property type="molecule type" value="Genomic_DNA"/>
</dbReference>
<dbReference type="Proteomes" id="UP000305948">
    <property type="component" value="Unassembled WGS sequence"/>
</dbReference>
<dbReference type="AlphaFoldDB" id="A0A5C3NJ47"/>
<gene>
    <name evidence="2" type="ORF">OE88DRAFT_25997</name>
</gene>
<protein>
    <submittedName>
        <fullName evidence="2">Uncharacterized protein</fullName>
    </submittedName>
</protein>
<evidence type="ECO:0000256" key="1">
    <source>
        <dbReference type="SAM" id="MobiDB-lite"/>
    </source>
</evidence>
<evidence type="ECO:0000313" key="2">
    <source>
        <dbReference type="EMBL" id="TFK56496.1"/>
    </source>
</evidence>
<accession>A0A5C3NJ47</accession>
<evidence type="ECO:0000313" key="3">
    <source>
        <dbReference type="Proteomes" id="UP000305948"/>
    </source>
</evidence>
<organism evidence="2 3">
    <name type="scientific">Heliocybe sulcata</name>
    <dbReference type="NCBI Taxonomy" id="5364"/>
    <lineage>
        <taxon>Eukaryota</taxon>
        <taxon>Fungi</taxon>
        <taxon>Dikarya</taxon>
        <taxon>Basidiomycota</taxon>
        <taxon>Agaricomycotina</taxon>
        <taxon>Agaricomycetes</taxon>
        <taxon>Gloeophyllales</taxon>
        <taxon>Gloeophyllaceae</taxon>
        <taxon>Heliocybe</taxon>
    </lineage>
</organism>
<name>A0A5C3NJ47_9AGAM</name>
<sequence length="138" mass="15433">MSRPRTPPRVDLSALHRRRADTLAGSPRLVHPTTPDEERTRPSRVALPQLADPPFPLPSSTTRYTLHIVYCYRLLMTVSWSPLNELNAWLRSIAHVPSSPLPLPRTRCPAFDAHWVDVAPVAALMEAVLAEDGSAIHY</sequence>